<keyword evidence="6 9" id="KW-0472">Membrane</keyword>
<dbReference type="SUPFAM" id="SSF117074">
    <property type="entry name" value="Hypothetical protein PA1324"/>
    <property type="match status" value="1"/>
</dbReference>
<dbReference type="Pfam" id="PF24547">
    <property type="entry name" value="DUF7601"/>
    <property type="match status" value="1"/>
</dbReference>
<keyword evidence="13" id="KW-1185">Reference proteome</keyword>
<keyword evidence="9" id="KW-1133">Transmembrane helix</keyword>
<keyword evidence="5" id="KW-0732">Signal</keyword>
<evidence type="ECO:0000256" key="1">
    <source>
        <dbReference type="ARBA" id="ARBA00004196"/>
    </source>
</evidence>
<dbReference type="SUPFAM" id="SSF51126">
    <property type="entry name" value="Pectin lyase-like"/>
    <property type="match status" value="1"/>
</dbReference>
<dbReference type="PANTHER" id="PTHR11319">
    <property type="entry name" value="G PROTEIN-COUPLED RECEPTOR-RELATED"/>
    <property type="match status" value="1"/>
</dbReference>
<feature type="transmembrane region" description="Helical" evidence="9">
    <location>
        <begin position="946"/>
        <end position="964"/>
    </location>
</feature>
<evidence type="ECO:0000256" key="8">
    <source>
        <dbReference type="SAM" id="MobiDB-lite"/>
    </source>
</evidence>
<feature type="domain" description="SD-repeat containing protein B" evidence="10">
    <location>
        <begin position="291"/>
        <end position="354"/>
    </location>
</feature>
<dbReference type="InterPro" id="IPR013378">
    <property type="entry name" value="InlB-like_B-rpt"/>
</dbReference>
<dbReference type="EMBL" id="FRAR01000026">
    <property type="protein sequence ID" value="SHK84682.1"/>
    <property type="molecule type" value="Genomic_DNA"/>
</dbReference>
<comment type="subcellular location">
    <subcellularLocation>
        <location evidence="1">Cell envelope</location>
    </subcellularLocation>
    <subcellularLocation>
        <location evidence="2">Cell outer membrane</location>
    </subcellularLocation>
    <subcellularLocation>
        <location evidence="3">Secreted</location>
    </subcellularLocation>
</comment>
<dbReference type="InterPro" id="IPR011050">
    <property type="entry name" value="Pectin_lyase_fold/virulence"/>
</dbReference>
<dbReference type="InterPro" id="IPR055382">
    <property type="entry name" value="DUF7601"/>
</dbReference>
<dbReference type="Gene3D" id="2.60.40.1140">
    <property type="entry name" value="Collagen-binding surface protein Cna, B-type domain"/>
    <property type="match status" value="1"/>
</dbReference>
<evidence type="ECO:0000256" key="6">
    <source>
        <dbReference type="ARBA" id="ARBA00023136"/>
    </source>
</evidence>
<dbReference type="Gene3D" id="2.60.40.10">
    <property type="entry name" value="Immunoglobulins"/>
    <property type="match status" value="1"/>
</dbReference>
<dbReference type="GO" id="GO:0005576">
    <property type="term" value="C:extracellular region"/>
    <property type="evidence" value="ECO:0007669"/>
    <property type="project" value="UniProtKB-SubCell"/>
</dbReference>
<evidence type="ECO:0000313" key="12">
    <source>
        <dbReference type="EMBL" id="SHK84682.1"/>
    </source>
</evidence>
<dbReference type="PANTHER" id="PTHR11319:SF35">
    <property type="entry name" value="OUTER MEMBRANE PROTEIN PMPC-RELATED"/>
    <property type="match status" value="1"/>
</dbReference>
<dbReference type="AlphaFoldDB" id="A0A1M6VT35"/>
<keyword evidence="9" id="KW-0812">Transmembrane</keyword>
<evidence type="ECO:0000259" key="11">
    <source>
        <dbReference type="Pfam" id="PF24547"/>
    </source>
</evidence>
<dbReference type="STRING" id="1121421.SAMN02745123_03340"/>
<dbReference type="InterPro" id="IPR003368">
    <property type="entry name" value="POMP_repeat"/>
</dbReference>
<feature type="compositionally biased region" description="Acidic residues" evidence="8">
    <location>
        <begin position="118"/>
        <end position="130"/>
    </location>
</feature>
<evidence type="ECO:0000256" key="4">
    <source>
        <dbReference type="ARBA" id="ARBA00022525"/>
    </source>
</evidence>
<feature type="region of interest" description="Disordered" evidence="8">
    <location>
        <begin position="84"/>
        <end position="138"/>
    </location>
</feature>
<evidence type="ECO:0000256" key="3">
    <source>
        <dbReference type="ARBA" id="ARBA00004613"/>
    </source>
</evidence>
<evidence type="ECO:0000256" key="2">
    <source>
        <dbReference type="ARBA" id="ARBA00004442"/>
    </source>
</evidence>
<dbReference type="Pfam" id="PF02415">
    <property type="entry name" value="Chlam_PMP"/>
    <property type="match status" value="1"/>
</dbReference>
<feature type="domain" description="DUF7601" evidence="11">
    <location>
        <begin position="801"/>
        <end position="911"/>
    </location>
</feature>
<name>A0A1M6VT35_9FIRM</name>
<dbReference type="InterPro" id="IPR033764">
    <property type="entry name" value="Sdr_B"/>
</dbReference>
<dbReference type="InterPro" id="IPR042229">
    <property type="entry name" value="Listeria/Bacterioides_rpt_sf"/>
</dbReference>
<evidence type="ECO:0000256" key="7">
    <source>
        <dbReference type="ARBA" id="ARBA00023237"/>
    </source>
</evidence>
<protein>
    <submittedName>
        <fullName evidence="12">Polymorphic outer membrane protein repeat-containing protein</fullName>
    </submittedName>
</protein>
<dbReference type="Proteomes" id="UP000183997">
    <property type="component" value="Unassembled WGS sequence"/>
</dbReference>
<dbReference type="Pfam" id="PF17210">
    <property type="entry name" value="SdrD_B"/>
    <property type="match status" value="1"/>
</dbReference>
<keyword evidence="4" id="KW-0964">Secreted</keyword>
<dbReference type="RefSeq" id="WP_072916631.1">
    <property type="nucleotide sequence ID" value="NZ_FRAR01000026.1"/>
</dbReference>
<dbReference type="Pfam" id="PF09479">
    <property type="entry name" value="Flg_new"/>
    <property type="match status" value="1"/>
</dbReference>
<organism evidence="12 13">
    <name type="scientific">Desulforamulus aeronauticus DSM 10349</name>
    <dbReference type="NCBI Taxonomy" id="1121421"/>
    <lineage>
        <taxon>Bacteria</taxon>
        <taxon>Bacillati</taxon>
        <taxon>Bacillota</taxon>
        <taxon>Clostridia</taxon>
        <taxon>Eubacteriales</taxon>
        <taxon>Peptococcaceae</taxon>
        <taxon>Desulforamulus</taxon>
    </lineage>
</organism>
<keyword evidence="7" id="KW-0998">Cell outer membrane</keyword>
<accession>A0A1M6VT35</accession>
<dbReference type="GO" id="GO:0009279">
    <property type="term" value="C:cell outer membrane"/>
    <property type="evidence" value="ECO:0007669"/>
    <property type="project" value="UniProtKB-SubCell"/>
</dbReference>
<evidence type="ECO:0000313" key="13">
    <source>
        <dbReference type="Proteomes" id="UP000183997"/>
    </source>
</evidence>
<evidence type="ECO:0000256" key="9">
    <source>
        <dbReference type="SAM" id="Phobius"/>
    </source>
</evidence>
<evidence type="ECO:0000259" key="10">
    <source>
        <dbReference type="Pfam" id="PF17210"/>
    </source>
</evidence>
<dbReference type="InterPro" id="IPR013783">
    <property type="entry name" value="Ig-like_fold"/>
</dbReference>
<gene>
    <name evidence="12" type="ORF">SAMN02745123_03340</name>
</gene>
<reference evidence="13" key="1">
    <citation type="submission" date="2016-11" db="EMBL/GenBank/DDBJ databases">
        <authorList>
            <person name="Varghese N."/>
            <person name="Submissions S."/>
        </authorList>
    </citation>
    <scope>NUCLEOTIDE SEQUENCE [LARGE SCALE GENOMIC DNA]</scope>
    <source>
        <strain evidence="13">DSM 10349</strain>
    </source>
</reference>
<sequence length="975" mass="102804">MENVWKRMKGPDKALSRLLALTLAVVMAATLFMVAWGSLDVGTDTILSFEASNPVVNLTVDIGTEQPYLPDTLRAVVELAEIEQTAPVAPPTEEQAPPTGNEEVPVTSPIEDQVSPTGDEEAPGEVEDSPVDTKEQAATSTEFFSAPEEPTFVLSEAALEEPVFVPETPLDSYDYEAADGGLYTYTDQTGAVSYRVYGSYSGSAPAWFACDEDGNVNGIIQEIPVTWSCTDYEKDTPGTYTFTASFTGYTYAGPCPFALITTEGEGIMPPSAPGAESTPTPTPAVQTNSISGKLWLDENEDGVMNETENGVAFYPIHLYATDDTGVAVQSTQTEEDGTYRFESLEPGSYVVGIAPETITEVDYLLPVVGISHDNQFEINEELSAAYSGPLMIAEDTAIENIHAGVRQIPVMEKMPFATTYTVTDFATLKKAVETDAVSGDTIKIENDITFTGAITINDKSLTFISTTPVVLTAKTSRHFRIEGETNNNITLTFDNVILDGGNTDVGTNGRGGIEYAQNALSLTLINPEIRNCFANNSSTAGGAIWVSERSELTITGGNLHENRSNHSSGGGAICGSESTITLTNCIIKNNKASNGGGIFGALATIHINGGAVTGNTSEFVGGGIYVTQNSALFVNGTDISGNTATGDGGGIYTSDSSYANPAATAKYSNISITGAAVISGNTAGQAFLPPSNASEFIARFPGTLLNNNDINYRNPYFVVTYKANNGTSQPDYLQQTTITGSGSVNTVAFATTGFTAPAADTIFLGWNTQEDGNGTAYTENAPMAITGYTTLYAKWLNAVVLTVSNMVTEPYANTTQAFTFTIRFFDAGGDPLPDGTELFYTGGIVQGSGATAPANGILTLAGGQATFMLKHGQQITIAGIPANNKVQVTQAAAEGYSTSFKDSKDTGSTTSLDTGVRDLSDGNRVFAFTNASIIVPAGILTGSTQGPVLLMLSALLIVGVGVGIHRKYRNRKENF</sequence>
<dbReference type="Gene3D" id="2.60.40.4270">
    <property type="entry name" value="Listeria-Bacteroides repeat domain"/>
    <property type="match status" value="1"/>
</dbReference>
<dbReference type="OrthoDB" id="9757737at2"/>
<proteinExistence type="predicted"/>
<evidence type="ECO:0000256" key="5">
    <source>
        <dbReference type="ARBA" id="ARBA00022729"/>
    </source>
</evidence>